<feature type="compositionally biased region" description="Pro residues" evidence="1">
    <location>
        <begin position="1"/>
        <end position="10"/>
    </location>
</feature>
<accession>A0A9D1STV7</accession>
<reference evidence="3" key="1">
    <citation type="submission" date="2020-10" db="EMBL/GenBank/DDBJ databases">
        <authorList>
            <person name="Gilroy R."/>
        </authorList>
    </citation>
    <scope>NUCLEOTIDE SEQUENCE</scope>
    <source>
        <strain evidence="3">ChiGjej2B2-16831</strain>
    </source>
</reference>
<dbReference type="AlphaFoldDB" id="A0A9D1STV7"/>
<name>A0A9D1STV7_9FIRM</name>
<proteinExistence type="predicted"/>
<evidence type="ECO:0000256" key="1">
    <source>
        <dbReference type="SAM" id="MobiDB-lite"/>
    </source>
</evidence>
<feature type="domain" description="Calcineurin-like phosphoesterase" evidence="2">
    <location>
        <begin position="54"/>
        <end position="231"/>
    </location>
</feature>
<dbReference type="GO" id="GO:0016787">
    <property type="term" value="F:hydrolase activity"/>
    <property type="evidence" value="ECO:0007669"/>
    <property type="project" value="InterPro"/>
</dbReference>
<dbReference type="PANTHER" id="PTHR43143:SF5">
    <property type="entry name" value="SECRETED PROTEIN"/>
    <property type="match status" value="1"/>
</dbReference>
<sequence>MPPRPTPRTPPRIELIHTTSPQTPRQTLPPSPTPVPTPFSFVWLPDTQQLAYHTPEALEAAGAWIAAHIESENIVAVLHTGDLVDNGYKQWQWDNLALALDQFRDRLPYFPVAGNHDLGVKLQEYDAYLTQDFLNAFPEEQKFAGGKALYETLDAGGLRLLLLGVGWGAEEEPGLTAWLDGVMQAHGGRTCILLLHGYLSGEGRVSSAGRFARDQIVARYPNIRLVLCGHSTGYAALTERFDDDGDGTAERAVHALMYNIQGYRYYGAMRLLTFDPAARTIAVASFSPYRGEPLEPIDEYGPLDFVLADAF</sequence>
<dbReference type="Pfam" id="PF00149">
    <property type="entry name" value="Metallophos"/>
    <property type="match status" value="1"/>
</dbReference>
<dbReference type="EMBL" id="DVNZ01000181">
    <property type="protein sequence ID" value="HIU94647.1"/>
    <property type="molecule type" value="Genomic_DNA"/>
</dbReference>
<evidence type="ECO:0000313" key="4">
    <source>
        <dbReference type="Proteomes" id="UP000824128"/>
    </source>
</evidence>
<dbReference type="InterPro" id="IPR029052">
    <property type="entry name" value="Metallo-depent_PP-like"/>
</dbReference>
<comment type="caution">
    <text evidence="3">The sequence shown here is derived from an EMBL/GenBank/DDBJ whole genome shotgun (WGS) entry which is preliminary data.</text>
</comment>
<feature type="region of interest" description="Disordered" evidence="1">
    <location>
        <begin position="1"/>
        <end position="33"/>
    </location>
</feature>
<reference evidence="3" key="2">
    <citation type="journal article" date="2021" name="PeerJ">
        <title>Extensive microbial diversity within the chicken gut microbiome revealed by metagenomics and culture.</title>
        <authorList>
            <person name="Gilroy R."/>
            <person name="Ravi A."/>
            <person name="Getino M."/>
            <person name="Pursley I."/>
            <person name="Horton D.L."/>
            <person name="Alikhan N.F."/>
            <person name="Baker D."/>
            <person name="Gharbi K."/>
            <person name="Hall N."/>
            <person name="Watson M."/>
            <person name="Adriaenssens E.M."/>
            <person name="Foster-Nyarko E."/>
            <person name="Jarju S."/>
            <person name="Secka A."/>
            <person name="Antonio M."/>
            <person name="Oren A."/>
            <person name="Chaudhuri R.R."/>
            <person name="La Ragione R."/>
            <person name="Hildebrand F."/>
            <person name="Pallen M.J."/>
        </authorList>
    </citation>
    <scope>NUCLEOTIDE SEQUENCE</scope>
    <source>
        <strain evidence="3">ChiGjej2B2-16831</strain>
    </source>
</reference>
<dbReference type="PANTHER" id="PTHR43143">
    <property type="entry name" value="METALLOPHOSPHOESTERASE, CALCINEURIN SUPERFAMILY"/>
    <property type="match status" value="1"/>
</dbReference>
<protein>
    <submittedName>
        <fullName evidence="3">Metallophosphoesterase</fullName>
    </submittedName>
</protein>
<dbReference type="InterPro" id="IPR004843">
    <property type="entry name" value="Calcineurin-like_PHP"/>
</dbReference>
<evidence type="ECO:0000313" key="3">
    <source>
        <dbReference type="EMBL" id="HIU94647.1"/>
    </source>
</evidence>
<dbReference type="SUPFAM" id="SSF56300">
    <property type="entry name" value="Metallo-dependent phosphatases"/>
    <property type="match status" value="1"/>
</dbReference>
<dbReference type="Proteomes" id="UP000824128">
    <property type="component" value="Unassembled WGS sequence"/>
</dbReference>
<organism evidence="3 4">
    <name type="scientific">Candidatus Aphodomorpha intestinavium</name>
    <dbReference type="NCBI Taxonomy" id="2840672"/>
    <lineage>
        <taxon>Bacteria</taxon>
        <taxon>Bacillati</taxon>
        <taxon>Bacillota</taxon>
        <taxon>Clostridia</taxon>
        <taxon>Eubacteriales</taxon>
        <taxon>Candidatus Aphodomorpha</taxon>
    </lineage>
</organism>
<gene>
    <name evidence="3" type="ORF">IAD24_05740</name>
</gene>
<evidence type="ECO:0000259" key="2">
    <source>
        <dbReference type="Pfam" id="PF00149"/>
    </source>
</evidence>
<dbReference type="InterPro" id="IPR051918">
    <property type="entry name" value="STPP_CPPED1"/>
</dbReference>
<dbReference type="Gene3D" id="3.60.21.10">
    <property type="match status" value="1"/>
</dbReference>